<dbReference type="EMBL" id="SOFP01000010">
    <property type="protein sequence ID" value="TFC19724.1"/>
    <property type="molecule type" value="Genomic_DNA"/>
</dbReference>
<proteinExistence type="predicted"/>
<evidence type="ECO:0000256" key="1">
    <source>
        <dbReference type="SAM" id="Coils"/>
    </source>
</evidence>
<evidence type="ECO:0000313" key="4">
    <source>
        <dbReference type="Proteomes" id="UP000298412"/>
    </source>
</evidence>
<gene>
    <name evidence="3" type="ORF">E3O19_01825</name>
</gene>
<comment type="caution">
    <text evidence="3">The sequence shown here is derived from an EMBL/GenBank/DDBJ whole genome shotgun (WGS) entry which is preliminary data.</text>
</comment>
<keyword evidence="1" id="KW-0175">Coiled coil</keyword>
<sequence>MVAKLVYPLAVAVVGGLAAAGKGVADVVQARSIAKKAKRRHDVAVCELEEVQRVTQGIVEEYGRSQLRAQRDTIGRFADWLENHSHLVERLDRRIVDGVEVRVPSIPAMKFDVEQARVGLAGGFGALGAAASAQGAALWGVSTFATASTGAAISGLSGAAATNATLAWLGGGSLAAGGGGMAAGAIVLNMIMIAPGVLIGGLAVGVLGAKEKTKAVKYASEINVSIEHVETAKERLRAVRTRIAELRSVLSRLVARAEEAIDELEAQDFDPDEHGHLFVSAYQLITAIAEVIETPVTDPGTGDLTDISIEIVEKYS</sequence>
<name>A0A4R8WW70_9MICO</name>
<feature type="transmembrane region" description="Helical" evidence="2">
    <location>
        <begin position="186"/>
        <end position="209"/>
    </location>
</feature>
<dbReference type="Proteomes" id="UP000298412">
    <property type="component" value="Unassembled WGS sequence"/>
</dbReference>
<protein>
    <recommendedName>
        <fullName evidence="5">Glycine zipper family protein</fullName>
    </recommendedName>
</protein>
<feature type="coiled-coil region" evidence="1">
    <location>
        <begin position="229"/>
        <end position="267"/>
    </location>
</feature>
<evidence type="ECO:0008006" key="5">
    <source>
        <dbReference type="Google" id="ProtNLM"/>
    </source>
</evidence>
<dbReference type="RefSeq" id="WP_134564919.1">
    <property type="nucleotide sequence ID" value="NZ_SOFP01000010.1"/>
</dbReference>
<reference evidence="3 4" key="1">
    <citation type="submission" date="2019-03" db="EMBL/GenBank/DDBJ databases">
        <title>Genomics of glacier-inhabiting Cryobacterium strains.</title>
        <authorList>
            <person name="Liu Q."/>
            <person name="Xin Y.-H."/>
        </authorList>
    </citation>
    <scope>NUCLEOTIDE SEQUENCE [LARGE SCALE GENOMIC DNA]</scope>
    <source>
        <strain evidence="3 4">MDT1-3</strain>
    </source>
</reference>
<accession>A0A4R8WW70</accession>
<keyword evidence="2" id="KW-0472">Membrane</keyword>
<evidence type="ECO:0000313" key="3">
    <source>
        <dbReference type="EMBL" id="TFC19724.1"/>
    </source>
</evidence>
<keyword evidence="2" id="KW-1133">Transmembrane helix</keyword>
<dbReference type="OrthoDB" id="5121733at2"/>
<keyword evidence="4" id="KW-1185">Reference proteome</keyword>
<dbReference type="AlphaFoldDB" id="A0A4R8WW70"/>
<keyword evidence="2" id="KW-0812">Transmembrane</keyword>
<organism evidence="3 4">
    <name type="scientific">Cryobacterium algoritolerans</name>
    <dbReference type="NCBI Taxonomy" id="1259184"/>
    <lineage>
        <taxon>Bacteria</taxon>
        <taxon>Bacillati</taxon>
        <taxon>Actinomycetota</taxon>
        <taxon>Actinomycetes</taxon>
        <taxon>Micrococcales</taxon>
        <taxon>Microbacteriaceae</taxon>
        <taxon>Cryobacterium</taxon>
    </lineage>
</organism>
<evidence type="ECO:0000256" key="2">
    <source>
        <dbReference type="SAM" id="Phobius"/>
    </source>
</evidence>